<protein>
    <recommendedName>
        <fullName evidence="1">Bacteriophage lysin domain-containing protein</fullName>
    </recommendedName>
</protein>
<evidence type="ECO:0000259" key="1">
    <source>
        <dbReference type="Pfam" id="PF05382"/>
    </source>
</evidence>
<dbReference type="RefSeq" id="WP_407881971.1">
    <property type="nucleotide sequence ID" value="NZ_BQXO01000001.1"/>
</dbReference>
<dbReference type="EMBL" id="BQXO01000001">
    <property type="protein sequence ID" value="GKT04769.1"/>
    <property type="molecule type" value="Genomic_DNA"/>
</dbReference>
<dbReference type="Gene3D" id="3.90.1720.10">
    <property type="entry name" value="endopeptidase domain like (from Nostoc punctiforme)"/>
    <property type="match status" value="1"/>
</dbReference>
<keyword evidence="3" id="KW-1185">Reference proteome</keyword>
<dbReference type="Pfam" id="PF05382">
    <property type="entry name" value="Amidase_5"/>
    <property type="match status" value="1"/>
</dbReference>
<evidence type="ECO:0000313" key="2">
    <source>
        <dbReference type="EMBL" id="GKT04769.1"/>
    </source>
</evidence>
<dbReference type="InterPro" id="IPR008044">
    <property type="entry name" value="Phage_lysin"/>
</dbReference>
<gene>
    <name evidence="2" type="ORF">JCM31185_00580</name>
</gene>
<sequence length="284" mass="31098">MAVDINKVIQWFYDREGKLTYSMYGSRNGDDGTADCSGSMTQALYDSGASRYAYLYSTETIHPYLTNNGFELIVENDQNGWDAQAGDIVIWGQLGASAGAGGHIMIMTDGTNCISTCYYTGGEVGTAVQELPYNSFVALDNYPYYYVYRMTDSAAVQGNGPQPVPAEYRDTDAITQFKQAGGWINFNNHPWKLDQISFVNGMWQGLSSELSGDNPDWTVNGVPLVLVSLTDNPNQNDAQPGNHARFDKNYWPIADYDDATNGIAIDLGDNGGLIWFNADAVLAA</sequence>
<evidence type="ECO:0000313" key="3">
    <source>
        <dbReference type="Proteomes" id="UP001628078"/>
    </source>
</evidence>
<feature type="domain" description="Bacteriophage lysin" evidence="1">
    <location>
        <begin position="5"/>
        <end position="155"/>
    </location>
</feature>
<proteinExistence type="predicted"/>
<dbReference type="Proteomes" id="UP001628078">
    <property type="component" value="Unassembled WGS sequence"/>
</dbReference>
<reference evidence="2 3" key="1">
    <citation type="submission" date="2022-03" db="EMBL/GenBank/DDBJ databases">
        <title>Draft genome sequence of Furfurilactobacillus curtus JCM 31185.</title>
        <authorList>
            <person name="Suzuki S."/>
            <person name="Endo A."/>
            <person name="Kajikawa A."/>
        </authorList>
    </citation>
    <scope>NUCLEOTIDE SEQUENCE [LARGE SCALE GENOMIC DNA]</scope>
    <source>
        <strain evidence="2 3">JCM 31185</strain>
    </source>
</reference>
<comment type="caution">
    <text evidence="2">The sequence shown here is derived from an EMBL/GenBank/DDBJ whole genome shotgun (WGS) entry which is preliminary data.</text>
</comment>
<organism evidence="2 3">
    <name type="scientific">Furfurilactobacillus curtus</name>
    <dbReference type="NCBI Taxonomy" id="1746200"/>
    <lineage>
        <taxon>Bacteria</taxon>
        <taxon>Bacillati</taxon>
        <taxon>Bacillota</taxon>
        <taxon>Bacilli</taxon>
        <taxon>Lactobacillales</taxon>
        <taxon>Lactobacillaceae</taxon>
        <taxon>Furfurilactobacillus</taxon>
    </lineage>
</organism>
<accession>A0ABQ5JNC3</accession>
<name>A0ABQ5JNC3_9LACO</name>
<dbReference type="InterPro" id="IPR038263">
    <property type="entry name" value="Lytic_exo_TRD_sf"/>
</dbReference>
<dbReference type="Gene3D" id="2.40.50.670">
    <property type="match status" value="1"/>
</dbReference>